<evidence type="ECO:0000313" key="1">
    <source>
        <dbReference type="EMBL" id="RUL86202.1"/>
    </source>
</evidence>
<dbReference type="Proteomes" id="UP000280296">
    <property type="component" value="Unassembled WGS sequence"/>
</dbReference>
<dbReference type="GO" id="GO:0015035">
    <property type="term" value="F:protein-disulfide reductase activity"/>
    <property type="evidence" value="ECO:0007669"/>
    <property type="project" value="InterPro"/>
</dbReference>
<dbReference type="InterPro" id="IPR052927">
    <property type="entry name" value="DCC_oxidoreductase"/>
</dbReference>
<comment type="caution">
    <text evidence="1">The sequence shown here is derived from an EMBL/GenBank/DDBJ whole genome shotgun (WGS) entry which is preliminary data.</text>
</comment>
<accession>A0A432MHE9</accession>
<reference evidence="1 2" key="2">
    <citation type="submission" date="2019-01" db="EMBL/GenBank/DDBJ databases">
        <title>Tautonia sociabilis, a novel thermotolerant planctomycete of Isosphaeraceae family, isolated from a 4000 m deep subterranean habitat.</title>
        <authorList>
            <person name="Kovaleva O.L."/>
            <person name="Elcheninov A.G."/>
            <person name="Van Heerden E."/>
            <person name="Toshchakov S.V."/>
            <person name="Novikov A."/>
            <person name="Bonch-Osmolovskaya E.A."/>
            <person name="Kublanov I.V."/>
        </authorList>
    </citation>
    <scope>NUCLEOTIDE SEQUENCE [LARGE SCALE GENOMIC DNA]</scope>
    <source>
        <strain evidence="1 2">GM2012</strain>
    </source>
</reference>
<reference evidence="1 2" key="1">
    <citation type="submission" date="2018-12" db="EMBL/GenBank/DDBJ databases">
        <authorList>
            <person name="Toschakov S.V."/>
        </authorList>
    </citation>
    <scope>NUCLEOTIDE SEQUENCE [LARGE SCALE GENOMIC DNA]</scope>
    <source>
        <strain evidence="1 2">GM2012</strain>
    </source>
</reference>
<dbReference type="InterPro" id="IPR007263">
    <property type="entry name" value="DCC1-like"/>
</dbReference>
<protein>
    <submittedName>
        <fullName evidence="1">DUF393 domain-containing protein</fullName>
    </submittedName>
</protein>
<dbReference type="RefSeq" id="WP_126726601.1">
    <property type="nucleotide sequence ID" value="NZ_RYZH01000033.1"/>
</dbReference>
<keyword evidence="2" id="KW-1185">Reference proteome</keyword>
<evidence type="ECO:0000313" key="2">
    <source>
        <dbReference type="Proteomes" id="UP000280296"/>
    </source>
</evidence>
<dbReference type="AlphaFoldDB" id="A0A432MHE9"/>
<name>A0A432MHE9_9BACT</name>
<gene>
    <name evidence="1" type="ORF">TsocGM_16715</name>
</gene>
<proteinExistence type="predicted"/>
<sequence length="147" mass="16648">MPSTAEPRAASPDSARAETPIAFYDGECGLCNRFVQFVLDHDPDGRILLAPLQGSTFRDRCPDQAPPDLSTVLLLDGGRLYDRSSAVLRVLRILRFPYSLLARLALVVPRPLRDLSYDLVARRRYRWFGRAEACRLPTPRERARLLP</sequence>
<dbReference type="EMBL" id="RYZH01000033">
    <property type="protein sequence ID" value="RUL86202.1"/>
    <property type="molecule type" value="Genomic_DNA"/>
</dbReference>
<organism evidence="1 2">
    <name type="scientific">Tautonia sociabilis</name>
    <dbReference type="NCBI Taxonomy" id="2080755"/>
    <lineage>
        <taxon>Bacteria</taxon>
        <taxon>Pseudomonadati</taxon>
        <taxon>Planctomycetota</taxon>
        <taxon>Planctomycetia</taxon>
        <taxon>Isosphaerales</taxon>
        <taxon>Isosphaeraceae</taxon>
        <taxon>Tautonia</taxon>
    </lineage>
</organism>
<dbReference type="PANTHER" id="PTHR33639:SF2">
    <property type="entry name" value="DUF393 DOMAIN-CONTAINING PROTEIN"/>
    <property type="match status" value="1"/>
</dbReference>
<dbReference type="PANTHER" id="PTHR33639">
    <property type="entry name" value="THIOL-DISULFIDE OXIDOREDUCTASE DCC"/>
    <property type="match status" value="1"/>
</dbReference>
<dbReference type="Pfam" id="PF04134">
    <property type="entry name" value="DCC1-like"/>
    <property type="match status" value="1"/>
</dbReference>
<dbReference type="OrthoDB" id="9785438at2"/>